<feature type="non-terminal residue" evidence="1">
    <location>
        <position position="1"/>
    </location>
</feature>
<comment type="caution">
    <text evidence="1">The sequence shown here is derived from an EMBL/GenBank/DDBJ whole genome shotgun (WGS) entry which is preliminary data.</text>
</comment>
<keyword evidence="2" id="KW-1185">Reference proteome</keyword>
<evidence type="ECO:0000313" key="1">
    <source>
        <dbReference type="EMBL" id="CAG8824575.1"/>
    </source>
</evidence>
<name>A0ACA9S479_9GLOM</name>
<dbReference type="Proteomes" id="UP000789920">
    <property type="component" value="Unassembled WGS sequence"/>
</dbReference>
<protein>
    <submittedName>
        <fullName evidence="1">21506_t:CDS:1</fullName>
    </submittedName>
</protein>
<sequence length="52" mass="6385">MPWQSVPSLRELCYMKFIEQDIKHSEFNDFGLSNALKDPMFNYEFYEFIQEK</sequence>
<reference evidence="1" key="1">
    <citation type="submission" date="2021-06" db="EMBL/GenBank/DDBJ databases">
        <authorList>
            <person name="Kallberg Y."/>
            <person name="Tangrot J."/>
            <person name="Rosling A."/>
        </authorList>
    </citation>
    <scope>NUCLEOTIDE SEQUENCE</scope>
    <source>
        <strain evidence="1">MA461A</strain>
    </source>
</reference>
<organism evidence="1 2">
    <name type="scientific">Racocetra persica</name>
    <dbReference type="NCBI Taxonomy" id="160502"/>
    <lineage>
        <taxon>Eukaryota</taxon>
        <taxon>Fungi</taxon>
        <taxon>Fungi incertae sedis</taxon>
        <taxon>Mucoromycota</taxon>
        <taxon>Glomeromycotina</taxon>
        <taxon>Glomeromycetes</taxon>
        <taxon>Diversisporales</taxon>
        <taxon>Gigasporaceae</taxon>
        <taxon>Racocetra</taxon>
    </lineage>
</organism>
<gene>
    <name evidence="1" type="ORF">RPERSI_LOCUS26282</name>
</gene>
<accession>A0ACA9S479</accession>
<feature type="non-terminal residue" evidence="1">
    <location>
        <position position="52"/>
    </location>
</feature>
<evidence type="ECO:0000313" key="2">
    <source>
        <dbReference type="Proteomes" id="UP000789920"/>
    </source>
</evidence>
<dbReference type="EMBL" id="CAJVQC010089147">
    <property type="protein sequence ID" value="CAG8824575.1"/>
    <property type="molecule type" value="Genomic_DNA"/>
</dbReference>
<proteinExistence type="predicted"/>